<gene>
    <name evidence="1" type="ORF">G7Y31_06685</name>
</gene>
<keyword evidence="2" id="KW-1185">Reference proteome</keyword>
<dbReference type="InterPro" id="IPR053738">
    <property type="entry name" value="Lambda_capsid_assembly"/>
</dbReference>
<dbReference type="AlphaFoldDB" id="A0A7T0P9T2"/>
<reference evidence="1 2" key="1">
    <citation type="submission" date="2020-11" db="EMBL/GenBank/DDBJ databases">
        <title>Corynebacterium sp. ZJ-599.</title>
        <authorList>
            <person name="Zhou J."/>
        </authorList>
    </citation>
    <scope>NUCLEOTIDE SEQUENCE [LARGE SCALE GENOMIC DNA]</scope>
    <source>
        <strain evidence="1 2">ZJ-599</strain>
    </source>
</reference>
<dbReference type="InterPro" id="IPR005564">
    <property type="entry name" value="Major_capsid_GpE"/>
</dbReference>
<dbReference type="EMBL" id="CP064954">
    <property type="protein sequence ID" value="QPK78271.1"/>
    <property type="molecule type" value="Genomic_DNA"/>
</dbReference>
<dbReference type="Gene3D" id="3.90.1690.10">
    <property type="entry name" value="phage-related protein like domain"/>
    <property type="match status" value="1"/>
</dbReference>
<dbReference type="RefSeq" id="WP_165006365.1">
    <property type="nucleotide sequence ID" value="NZ_CP064954.1"/>
</dbReference>
<dbReference type="KEGG" id="cliz:G7Y31_06685"/>
<evidence type="ECO:0000313" key="2">
    <source>
        <dbReference type="Proteomes" id="UP000594681"/>
    </source>
</evidence>
<name>A0A7T0P9T2_9CORY</name>
<accession>A0A7T0P9T2</accession>
<dbReference type="Pfam" id="PF03864">
    <property type="entry name" value="Phage_cap_E"/>
    <property type="match status" value="1"/>
</dbReference>
<protein>
    <submittedName>
        <fullName evidence="1">Major capsid protein</fullName>
    </submittedName>
</protein>
<evidence type="ECO:0000313" key="1">
    <source>
        <dbReference type="EMBL" id="QPK78271.1"/>
    </source>
</evidence>
<proteinExistence type="predicted"/>
<sequence>MNLWTDIVSPVELTMAARVGIEERERTRVSLATFLPNRTVDDIAVRLTTTESGLVPVAEYRSYDAETPLGATPGGKHVTVDLPALGQKIRVSEYDQLRMRHREDSDLVRNSIGKVAIRVGQAVADRMELARGKVLAEGGASIFENGFYSTADFGRHEDLTINVAKKWTESGATPLTDIQDAVEKYIAVNGVEPGTLLVSRKTVAALLRSEEIRKTASGNTPTMVNRNYVDSLLDSFGLPGLFAYDRKVRTQAGLQAVIPDNMVLLLPSADHAEELGSTFWGTTLEAMAPNYGLTVDDRPGIVAGAYREEDPMGVWVKAAAIGLPVLANPNLVATLTVA</sequence>
<dbReference type="Proteomes" id="UP000594681">
    <property type="component" value="Chromosome"/>
</dbReference>
<organism evidence="1 2">
    <name type="scientific">Corynebacterium lizhenjunii</name>
    <dbReference type="NCBI Taxonomy" id="2709394"/>
    <lineage>
        <taxon>Bacteria</taxon>
        <taxon>Bacillati</taxon>
        <taxon>Actinomycetota</taxon>
        <taxon>Actinomycetes</taxon>
        <taxon>Mycobacteriales</taxon>
        <taxon>Corynebacteriaceae</taxon>
        <taxon>Corynebacterium</taxon>
    </lineage>
</organism>